<keyword evidence="1" id="KW-0812">Transmembrane</keyword>
<feature type="transmembrane region" description="Helical" evidence="1">
    <location>
        <begin position="66"/>
        <end position="89"/>
    </location>
</feature>
<evidence type="ECO:0000313" key="2">
    <source>
        <dbReference type="EMBL" id="JAR91422.1"/>
    </source>
</evidence>
<name>A0A147BLS6_IXORI</name>
<accession>A0A147BLS6</accession>
<keyword evidence="1" id="KW-1133">Transmembrane helix</keyword>
<sequence length="194" mass="20329">MSLGACISYSVLACCIEGSSTLPIPFCFSGDMTSAVAAALTGASFAALFFVLVFGRSGASWATTSWFSSAAAMLLEAAFLSGSLFVLVLCSELVFVFPSLDLLLDLTDEDFSFTGARDVDFFSSPFSASVAFLDLDRLLSDSVAGFFDVLVGSFFLAPPSFLSDLLGTAGFSPARTLFTASFESSFFEAAFASS</sequence>
<evidence type="ECO:0000256" key="1">
    <source>
        <dbReference type="SAM" id="Phobius"/>
    </source>
</evidence>
<reference evidence="2" key="1">
    <citation type="journal article" date="2018" name="PLoS Negl. Trop. Dis.">
        <title>Sialome diversity of ticks revealed by RNAseq of single tick salivary glands.</title>
        <authorList>
            <person name="Perner J."/>
            <person name="Kropackova S."/>
            <person name="Kopacek P."/>
            <person name="Ribeiro J.M."/>
        </authorList>
    </citation>
    <scope>NUCLEOTIDE SEQUENCE</scope>
    <source>
        <strain evidence="2">Siblings of single egg batch collected in Ceske Budejovice</strain>
        <tissue evidence="2">Salivary glands</tissue>
    </source>
</reference>
<feature type="transmembrane region" description="Helical" evidence="1">
    <location>
        <begin position="33"/>
        <end position="54"/>
    </location>
</feature>
<dbReference type="AlphaFoldDB" id="A0A147BLS6"/>
<proteinExistence type="predicted"/>
<protein>
    <submittedName>
        <fullName evidence="2">Uncharacterized protein</fullName>
    </submittedName>
</protein>
<keyword evidence="1" id="KW-0472">Membrane</keyword>
<dbReference type="EMBL" id="GEGO01003982">
    <property type="protein sequence ID" value="JAR91422.1"/>
    <property type="molecule type" value="Transcribed_RNA"/>
</dbReference>
<organism evidence="2">
    <name type="scientific">Ixodes ricinus</name>
    <name type="common">Common tick</name>
    <name type="synonym">Acarus ricinus</name>
    <dbReference type="NCBI Taxonomy" id="34613"/>
    <lineage>
        <taxon>Eukaryota</taxon>
        <taxon>Metazoa</taxon>
        <taxon>Ecdysozoa</taxon>
        <taxon>Arthropoda</taxon>
        <taxon>Chelicerata</taxon>
        <taxon>Arachnida</taxon>
        <taxon>Acari</taxon>
        <taxon>Parasitiformes</taxon>
        <taxon>Ixodida</taxon>
        <taxon>Ixodoidea</taxon>
        <taxon>Ixodidae</taxon>
        <taxon>Ixodinae</taxon>
        <taxon>Ixodes</taxon>
    </lineage>
</organism>